<dbReference type="EMBL" id="FWXH01000008">
    <property type="protein sequence ID" value="SMC25237.1"/>
    <property type="molecule type" value="Genomic_DNA"/>
</dbReference>
<name>A0A1W1XN13_9CLOT</name>
<dbReference type="Proteomes" id="UP000192468">
    <property type="component" value="Unassembled WGS sequence"/>
</dbReference>
<accession>A0A1W1XN13</accession>
<keyword evidence="2" id="KW-1185">Reference proteome</keyword>
<dbReference type="OrthoDB" id="594021at2"/>
<dbReference type="AlphaFoldDB" id="A0A1W1XN13"/>
<proteinExistence type="predicted"/>
<protein>
    <submittedName>
        <fullName evidence="1">Uncharacterized protein</fullName>
    </submittedName>
</protein>
<dbReference type="STRING" id="1121291.SAMN02745134_02415"/>
<sequence length="308" mass="34408">MENIITKYGELQGITNISQTKNDTVNEYTLDRKIILKTPYGELTPLYKPNSERHKYIKSVSFYTNGNIESIYLQAQTKINTPIGIIPAELITFYKSGNIKRVFPLNGKITAYWSEEDEYNLAEDISLNLTTGELSRKLISLCFFESGTIKSITLWPKNFVTLNSPIGTVSSRIGLSFFENGSLSSFEPKSPTPIETKIGIINAFDSTALGIHGDSNSVKFSKDGVLISLITPTDQIEVTKASGSKSIYRPLLKKSVIDDVSMEIIPLKISFDSDTVIFNNFESYNLNNCSFKITKANFKLPYPCSHSN</sequence>
<gene>
    <name evidence="1" type="ORF">SAMN02745134_02415</name>
</gene>
<dbReference type="RefSeq" id="WP_084116236.1">
    <property type="nucleotide sequence ID" value="NZ_FWXH01000008.1"/>
</dbReference>
<evidence type="ECO:0000313" key="2">
    <source>
        <dbReference type="Proteomes" id="UP000192468"/>
    </source>
</evidence>
<organism evidence="1 2">
    <name type="scientific">Clostridium acidisoli DSM 12555</name>
    <dbReference type="NCBI Taxonomy" id="1121291"/>
    <lineage>
        <taxon>Bacteria</taxon>
        <taxon>Bacillati</taxon>
        <taxon>Bacillota</taxon>
        <taxon>Clostridia</taxon>
        <taxon>Eubacteriales</taxon>
        <taxon>Clostridiaceae</taxon>
        <taxon>Clostridium</taxon>
    </lineage>
</organism>
<evidence type="ECO:0000313" key="1">
    <source>
        <dbReference type="EMBL" id="SMC25237.1"/>
    </source>
</evidence>
<reference evidence="1 2" key="1">
    <citation type="submission" date="2017-04" db="EMBL/GenBank/DDBJ databases">
        <authorList>
            <person name="Afonso C.L."/>
            <person name="Miller P.J."/>
            <person name="Scott M.A."/>
            <person name="Spackman E."/>
            <person name="Goraichik I."/>
            <person name="Dimitrov K.M."/>
            <person name="Suarez D.L."/>
            <person name="Swayne D.E."/>
        </authorList>
    </citation>
    <scope>NUCLEOTIDE SEQUENCE [LARGE SCALE GENOMIC DNA]</scope>
    <source>
        <strain evidence="1 2">DSM 12555</strain>
    </source>
</reference>